<reference evidence="2 3" key="1">
    <citation type="submission" date="2015-12" db="EMBL/GenBank/DDBJ databases">
        <title>Genome sequence of Aneurinibacillus soli.</title>
        <authorList>
            <person name="Lee J.S."/>
            <person name="Lee K.C."/>
            <person name="Kim K.K."/>
            <person name="Lee B.W."/>
        </authorList>
    </citation>
    <scope>NUCLEOTIDE SEQUENCE [LARGE SCALE GENOMIC DNA]</scope>
    <source>
        <strain evidence="2 3">CB4</strain>
    </source>
</reference>
<dbReference type="EMBL" id="AP017312">
    <property type="protein sequence ID" value="BAU28955.1"/>
    <property type="molecule type" value="Genomic_DNA"/>
</dbReference>
<feature type="compositionally biased region" description="Basic and acidic residues" evidence="1">
    <location>
        <begin position="853"/>
        <end position="865"/>
    </location>
</feature>
<accession>A0A0U4WKD9</accession>
<sequence>MATTPVTVAFEGKDLISGVLRGISNIAHRTSADIVGLRRVAGDMYDGLISGGRRAGDSLNDLGRQAGSAADEVRGLGRERVDDLFSTARRGADDLRRAVGRTGAEIHALPDAHVQLRARDDISPALDGIGAKISAITAAAGGIVIGGNVSDSLMGGVSEYNDAASRSASYLSATDRQHALKEADRLYAQGYFESRSEGAQQVADIAPLVSNKSKIGDYISSSAKMQYIMPDLSPEESNRALSQATNVFKETPQQIADSMMYAYSKVGDRQQDLADTFWEYSGYFKKTGATSGQMSNFLTKSVQAGSFNFDKPADFIKETFGVKALDAGDMEKYFVSRGSSKDVAKKQAEQFTSDINSSDVQRARGALMALVGDLSSQKPDELKASLVQLGSATAEDNGDAILKTWKTMFEKPPAEISGTTDRLVQAQQDANPMLPLIKAQHERDLLMQEIGGNIAVASLPALKEFNTLIVQNRDSIEGIGTSIASMTTKSMAFYKEHFTAINYLVAGLAGIFVAKKAVDLVKGGVNLAKGTAGVIGSTSKKTKELYVGGREKVSRSFIGRGYRRTNEWAADTYAGRQTRRAGTWVRESRVGRGAGKVRDFFSRKKEEPELEPKRFTRPGRKTEDDPFRHRSSLSSMTIQAGRVYVNGSVSGGGDRGIRERNPGNDRSRRRGTGYDRDDIAPKRRKRTLSREKGLDLIRSQRPEQEPKKGLRSRAKDAIFGKKPAIPETGLEQAGKLAKLGKFAKGAGIIGTVASAGLAGYDIYQSAKTDGWKQALSTRGGAMAGGVAGGAIGGVIGSVAGPIGTAAGAYLGNVVGEKLGSLADSSGLTAKAVDKIASLKDTFSSWKDKASNWISGKDKKAEEEKANMSPPKAPPSQPWRLPTLTPEAKKKMEDMFTSFRTSMKQRGMELDLTPLKKTGQEVKDTFSKIKQNVTGIWKGTNSTKAQHDVHAVGTAAKKTESEAKRMGIVSTKSTRDMAAGAHKAGQSFTGISATVSGVVSQVRQKLDSLSNISSKGSTWGSNLMSMLISGIRSKFPDLTATVSSAAGVLKKYLGFSSPTKEGPASRSDKWAPNFISMFSDGLDPRPVRERMNLIAGTMNQPLHSRASLNFVPHRQSMSTSGHIPVAQTLNQSSRSGGNVTIQSINLDFGEMAKQVTNFAEFAKMMTSPEGRALIRKVFGEELYYALENGG</sequence>
<feature type="region of interest" description="Disordered" evidence="1">
    <location>
        <begin position="603"/>
        <end position="713"/>
    </location>
</feature>
<feature type="region of interest" description="Disordered" evidence="1">
    <location>
        <begin position="853"/>
        <end position="880"/>
    </location>
</feature>
<proteinExistence type="predicted"/>
<feature type="compositionally biased region" description="Basic and acidic residues" evidence="1">
    <location>
        <begin position="603"/>
        <end position="628"/>
    </location>
</feature>
<feature type="compositionally biased region" description="Basic and acidic residues" evidence="1">
    <location>
        <begin position="688"/>
        <end position="713"/>
    </location>
</feature>
<name>A0A0U4WKD9_9BACL</name>
<gene>
    <name evidence="2" type="ORF">CB4_03132</name>
</gene>
<organism evidence="2 3">
    <name type="scientific">Aneurinibacillus soli</name>
    <dbReference type="NCBI Taxonomy" id="1500254"/>
    <lineage>
        <taxon>Bacteria</taxon>
        <taxon>Bacillati</taxon>
        <taxon>Bacillota</taxon>
        <taxon>Bacilli</taxon>
        <taxon>Bacillales</taxon>
        <taxon>Paenibacillaceae</taxon>
        <taxon>Aneurinibacillus group</taxon>
        <taxon>Aneurinibacillus</taxon>
    </lineage>
</organism>
<evidence type="ECO:0000313" key="2">
    <source>
        <dbReference type="EMBL" id="BAU28955.1"/>
    </source>
</evidence>
<feature type="compositionally biased region" description="Basic and acidic residues" evidence="1">
    <location>
        <begin position="655"/>
        <end position="681"/>
    </location>
</feature>
<evidence type="ECO:0000256" key="1">
    <source>
        <dbReference type="SAM" id="MobiDB-lite"/>
    </source>
</evidence>
<protein>
    <submittedName>
        <fullName evidence="2">Uncharacterized protein</fullName>
    </submittedName>
</protein>
<dbReference type="RefSeq" id="WP_096466646.1">
    <property type="nucleotide sequence ID" value="NZ_AP017312.1"/>
</dbReference>
<keyword evidence="3" id="KW-1185">Reference proteome</keyword>
<dbReference type="KEGG" id="asoc:CB4_03132"/>
<dbReference type="OrthoDB" id="28713at2"/>
<evidence type="ECO:0000313" key="3">
    <source>
        <dbReference type="Proteomes" id="UP000217696"/>
    </source>
</evidence>
<dbReference type="Proteomes" id="UP000217696">
    <property type="component" value="Chromosome"/>
</dbReference>
<dbReference type="AlphaFoldDB" id="A0A0U4WKD9"/>